<keyword evidence="3" id="KW-1185">Reference proteome</keyword>
<gene>
    <name evidence="2" type="ORF">ACFSBT_15205</name>
</gene>
<organism evidence="2 3">
    <name type="scientific">Halomarina rubra</name>
    <dbReference type="NCBI Taxonomy" id="2071873"/>
    <lineage>
        <taxon>Archaea</taxon>
        <taxon>Methanobacteriati</taxon>
        <taxon>Methanobacteriota</taxon>
        <taxon>Stenosarchaea group</taxon>
        <taxon>Halobacteria</taxon>
        <taxon>Halobacteriales</taxon>
        <taxon>Natronomonadaceae</taxon>
        <taxon>Halomarina</taxon>
    </lineage>
</organism>
<evidence type="ECO:0000313" key="3">
    <source>
        <dbReference type="Proteomes" id="UP001597187"/>
    </source>
</evidence>
<accession>A0ABD6AXZ4</accession>
<dbReference type="AlphaFoldDB" id="A0ABD6AXZ4"/>
<sequence length="68" mass="6947">MPTLERLLQVVGVLAIACGVLVGSYGYVLASVDVVAILAGVFVAFVGVTMLAAGTVLPRLDETGSRRA</sequence>
<proteinExistence type="predicted"/>
<dbReference type="RefSeq" id="WP_250874569.1">
    <property type="nucleotide sequence ID" value="NZ_JALXFV010000008.1"/>
</dbReference>
<keyword evidence="1" id="KW-1133">Transmembrane helix</keyword>
<dbReference type="EMBL" id="JBHUDC010000008">
    <property type="protein sequence ID" value="MFD1514627.1"/>
    <property type="molecule type" value="Genomic_DNA"/>
</dbReference>
<dbReference type="Proteomes" id="UP001597187">
    <property type="component" value="Unassembled WGS sequence"/>
</dbReference>
<evidence type="ECO:0000256" key="1">
    <source>
        <dbReference type="SAM" id="Phobius"/>
    </source>
</evidence>
<comment type="caution">
    <text evidence="2">The sequence shown here is derived from an EMBL/GenBank/DDBJ whole genome shotgun (WGS) entry which is preliminary data.</text>
</comment>
<keyword evidence="1" id="KW-0472">Membrane</keyword>
<reference evidence="2 3" key="1">
    <citation type="journal article" date="2019" name="Int. J. Syst. Evol. Microbiol.">
        <title>The Global Catalogue of Microorganisms (GCM) 10K type strain sequencing project: providing services to taxonomists for standard genome sequencing and annotation.</title>
        <authorList>
            <consortium name="The Broad Institute Genomics Platform"/>
            <consortium name="The Broad Institute Genome Sequencing Center for Infectious Disease"/>
            <person name="Wu L."/>
            <person name="Ma J."/>
        </authorList>
    </citation>
    <scope>NUCLEOTIDE SEQUENCE [LARGE SCALE GENOMIC DNA]</scope>
    <source>
        <strain evidence="2 3">CGMCC 1.12563</strain>
    </source>
</reference>
<name>A0ABD6AXZ4_9EURY</name>
<feature type="transmembrane region" description="Helical" evidence="1">
    <location>
        <begin position="7"/>
        <end position="28"/>
    </location>
</feature>
<dbReference type="PROSITE" id="PS51257">
    <property type="entry name" value="PROKAR_LIPOPROTEIN"/>
    <property type="match status" value="1"/>
</dbReference>
<evidence type="ECO:0008006" key="4">
    <source>
        <dbReference type="Google" id="ProtNLM"/>
    </source>
</evidence>
<feature type="transmembrane region" description="Helical" evidence="1">
    <location>
        <begin position="34"/>
        <end position="57"/>
    </location>
</feature>
<protein>
    <recommendedName>
        <fullName evidence="4">Major facilitator superfamily (MFS) profile domain-containing protein</fullName>
    </recommendedName>
</protein>
<evidence type="ECO:0000313" key="2">
    <source>
        <dbReference type="EMBL" id="MFD1514627.1"/>
    </source>
</evidence>
<keyword evidence="1" id="KW-0812">Transmembrane</keyword>